<dbReference type="PANTHER" id="PTHR21503">
    <property type="entry name" value="F-BOX-CONTAINING HYPOTHETICAL PROTEIN C.ELEGANS"/>
    <property type="match status" value="1"/>
</dbReference>
<gene>
    <name evidence="1" type="ORF">L5515_002458</name>
</gene>
<dbReference type="Proteomes" id="UP000829354">
    <property type="component" value="Chromosome I"/>
</dbReference>
<keyword evidence="2" id="KW-1185">Reference proteome</keyword>
<dbReference type="PANTHER" id="PTHR21503:SF8">
    <property type="entry name" value="F-BOX ASSOCIATED DOMAIN-CONTAINING PROTEIN-RELATED"/>
    <property type="match status" value="1"/>
</dbReference>
<name>A0AAE9E841_CAEBR</name>
<dbReference type="EMBL" id="CP092620">
    <property type="protein sequence ID" value="UMM14790.1"/>
    <property type="molecule type" value="Genomic_DNA"/>
</dbReference>
<evidence type="ECO:0000313" key="2">
    <source>
        <dbReference type="Proteomes" id="UP000829354"/>
    </source>
</evidence>
<sequence>MGRFPLLKYPRVVQEEILREIDPCILAATSFISTRFKNLLSNVKIQSVSITYKINFTCIAIELKSDKWSLLIEVGQFQERYWLRRWKVNRIPIESRIMMWDDVLRKIWYQCPLRSISEHDALENLDTHLRSFLRVEKSNVIIRNDMPELLDFFFWKKSLKFDKIIVGDQFKEGGLHYRTIEMAPEHLKFLEETTPNELHLNVRTFPNQQYQIAEPIRKIHLLNPAMMDLPNVLQTGIESIKCQVDQNQIELINQVIRKWVQGENQQLERLEFHTEEGCLLCPGLLAGVERELQPQFSSEETIQIFGLQPQDTIFEIARATDGRRAALVLNDRKIQILVWTDKRIAELQRLRT</sequence>
<dbReference type="AlphaFoldDB" id="A0AAE9E841"/>
<organism evidence="1 2">
    <name type="scientific">Caenorhabditis briggsae</name>
    <dbReference type="NCBI Taxonomy" id="6238"/>
    <lineage>
        <taxon>Eukaryota</taxon>
        <taxon>Metazoa</taxon>
        <taxon>Ecdysozoa</taxon>
        <taxon>Nematoda</taxon>
        <taxon>Chromadorea</taxon>
        <taxon>Rhabditida</taxon>
        <taxon>Rhabditina</taxon>
        <taxon>Rhabditomorpha</taxon>
        <taxon>Rhabditoidea</taxon>
        <taxon>Rhabditidae</taxon>
        <taxon>Peloderinae</taxon>
        <taxon>Caenorhabditis</taxon>
    </lineage>
</organism>
<reference evidence="1 2" key="1">
    <citation type="submission" date="2022-04" db="EMBL/GenBank/DDBJ databases">
        <title>Chromosome-level reference genomes for two strains of Caenorhabditis briggsae: an improved platform for comparative genomics.</title>
        <authorList>
            <person name="Stevens L."/>
            <person name="Andersen E."/>
        </authorList>
    </citation>
    <scope>NUCLEOTIDE SEQUENCE [LARGE SCALE GENOMIC DNA]</scope>
    <source>
        <strain evidence="1">VX34</strain>
        <tissue evidence="1">Whole-organism</tissue>
    </source>
</reference>
<evidence type="ECO:0008006" key="3">
    <source>
        <dbReference type="Google" id="ProtNLM"/>
    </source>
</evidence>
<evidence type="ECO:0000313" key="1">
    <source>
        <dbReference type="EMBL" id="UMM14790.1"/>
    </source>
</evidence>
<protein>
    <recommendedName>
        <fullName evidence="3">F-box domain-containing protein</fullName>
    </recommendedName>
</protein>
<proteinExistence type="predicted"/>
<accession>A0AAE9E841</accession>